<dbReference type="Pfam" id="PF01381">
    <property type="entry name" value="HTH_3"/>
    <property type="match status" value="1"/>
</dbReference>
<dbReference type="SUPFAM" id="SSF89447">
    <property type="entry name" value="AbrB/MazE/MraZ-like"/>
    <property type="match status" value="1"/>
</dbReference>
<accession>A0ABT9V3D5</accession>
<dbReference type="Pfam" id="PF04014">
    <property type="entry name" value="MazE_antitoxin"/>
    <property type="match status" value="1"/>
</dbReference>
<dbReference type="PANTHER" id="PTHR46558:SF4">
    <property type="entry name" value="DNA-BIDING PHAGE PROTEIN"/>
    <property type="match status" value="1"/>
</dbReference>
<dbReference type="Gene3D" id="1.10.260.40">
    <property type="entry name" value="lambda repressor-like DNA-binding domains"/>
    <property type="match status" value="1"/>
</dbReference>
<proteinExistence type="predicted"/>
<dbReference type="Gene3D" id="2.10.260.10">
    <property type="match status" value="1"/>
</dbReference>
<dbReference type="SMART" id="SM00966">
    <property type="entry name" value="SpoVT_AbrB"/>
    <property type="match status" value="1"/>
</dbReference>
<protein>
    <submittedName>
        <fullName evidence="3">AbrB family looped-hinge helix DNA binding protein</fullName>
    </submittedName>
</protein>
<dbReference type="NCBIfam" id="TIGR01439">
    <property type="entry name" value="lp_hng_hel_AbrB"/>
    <property type="match status" value="1"/>
</dbReference>
<gene>
    <name evidence="3" type="ORF">J2S07_001768</name>
</gene>
<dbReference type="Proteomes" id="UP001231362">
    <property type="component" value="Unassembled WGS sequence"/>
</dbReference>
<dbReference type="InterPro" id="IPR007159">
    <property type="entry name" value="SpoVT-AbrB_dom"/>
</dbReference>
<dbReference type="InterPro" id="IPR010982">
    <property type="entry name" value="Lambda_DNA-bd_dom_sf"/>
</dbReference>
<dbReference type="CDD" id="cd00093">
    <property type="entry name" value="HTH_XRE"/>
    <property type="match status" value="1"/>
</dbReference>
<organism evidence="3 4">
    <name type="scientific">Anoxybacillus andreesenii</name>
    <dbReference type="NCBI Taxonomy" id="1325932"/>
    <lineage>
        <taxon>Bacteria</taxon>
        <taxon>Bacillati</taxon>
        <taxon>Bacillota</taxon>
        <taxon>Bacilli</taxon>
        <taxon>Bacillales</taxon>
        <taxon>Anoxybacillaceae</taxon>
        <taxon>Anoxybacillus</taxon>
    </lineage>
</organism>
<evidence type="ECO:0000256" key="1">
    <source>
        <dbReference type="ARBA" id="ARBA00023125"/>
    </source>
</evidence>
<feature type="domain" description="HTH cro/C1-type" evidence="2">
    <location>
        <begin position="6"/>
        <end position="60"/>
    </location>
</feature>
<keyword evidence="1" id="KW-0238">DNA-binding</keyword>
<reference evidence="3 4" key="1">
    <citation type="submission" date="2023-07" db="EMBL/GenBank/DDBJ databases">
        <title>Genomic Encyclopedia of Type Strains, Phase IV (KMG-IV): sequencing the most valuable type-strain genomes for metagenomic binning, comparative biology and taxonomic classification.</title>
        <authorList>
            <person name="Goeker M."/>
        </authorList>
    </citation>
    <scope>NUCLEOTIDE SEQUENCE [LARGE SCALE GENOMIC DNA]</scope>
    <source>
        <strain evidence="3 4">DSM 23948</strain>
    </source>
</reference>
<dbReference type="RefSeq" id="WP_307150034.1">
    <property type="nucleotide sequence ID" value="NZ_JAUSTU010000007.1"/>
</dbReference>
<dbReference type="SMART" id="SM00530">
    <property type="entry name" value="HTH_XRE"/>
    <property type="match status" value="1"/>
</dbReference>
<dbReference type="PROSITE" id="PS50943">
    <property type="entry name" value="HTH_CROC1"/>
    <property type="match status" value="1"/>
</dbReference>
<name>A0ABT9V3D5_9BACL</name>
<dbReference type="SUPFAM" id="SSF47413">
    <property type="entry name" value="lambda repressor-like DNA-binding domains"/>
    <property type="match status" value="1"/>
</dbReference>
<comment type="caution">
    <text evidence="3">The sequence shown here is derived from an EMBL/GenBank/DDBJ whole genome shotgun (WGS) entry which is preliminary data.</text>
</comment>
<dbReference type="InterPro" id="IPR037914">
    <property type="entry name" value="SpoVT-AbrB_sf"/>
</dbReference>
<dbReference type="EMBL" id="JAUSTU010000007">
    <property type="protein sequence ID" value="MDQ0155463.1"/>
    <property type="molecule type" value="Genomic_DNA"/>
</dbReference>
<keyword evidence="4" id="KW-1185">Reference proteome</keyword>
<evidence type="ECO:0000259" key="2">
    <source>
        <dbReference type="PROSITE" id="PS50943"/>
    </source>
</evidence>
<evidence type="ECO:0000313" key="3">
    <source>
        <dbReference type="EMBL" id="MDQ0155463.1"/>
    </source>
</evidence>
<sequence>MISMNLKNLRTRHRLTQEEVAEHLNVSRQVIAKWEKGESSPDIHHCMELARLYNVTLDNLVHFEEDEGGLGIPPKGKHFFGVATIGERGQIVIPKKAREVFKLEAGGLLIIVGDDERGLALVPERMMSGFFNLVKTTLDQEGE</sequence>
<evidence type="ECO:0000313" key="4">
    <source>
        <dbReference type="Proteomes" id="UP001231362"/>
    </source>
</evidence>
<dbReference type="InterPro" id="IPR001387">
    <property type="entry name" value="Cro/C1-type_HTH"/>
</dbReference>
<dbReference type="PANTHER" id="PTHR46558">
    <property type="entry name" value="TRACRIPTIONAL REGULATORY PROTEIN-RELATED-RELATED"/>
    <property type="match status" value="1"/>
</dbReference>